<name>A0A6P1ZBT4_9BACT</name>
<dbReference type="EMBL" id="QMIF01000015">
    <property type="protein sequence ID" value="TVM31537.1"/>
    <property type="molecule type" value="Genomic_DNA"/>
</dbReference>
<protein>
    <submittedName>
        <fullName evidence="10">Sigma-54-dependent Fis family transcriptional regulator</fullName>
    </submittedName>
</protein>
<dbReference type="OrthoDB" id="9763792at2"/>
<keyword evidence="5" id="KW-0804">Transcription</keyword>
<dbReference type="PROSITE" id="PS00676">
    <property type="entry name" value="SIGMA54_INTERACT_2"/>
    <property type="match status" value="1"/>
</dbReference>
<dbReference type="SUPFAM" id="SSF52172">
    <property type="entry name" value="CheY-like"/>
    <property type="match status" value="1"/>
</dbReference>
<feature type="domain" description="Response regulatory" evidence="9">
    <location>
        <begin position="3"/>
        <end position="117"/>
    </location>
</feature>
<gene>
    <name evidence="10" type="ORF">DQK91_17875</name>
</gene>
<evidence type="ECO:0000256" key="1">
    <source>
        <dbReference type="ARBA" id="ARBA00022741"/>
    </source>
</evidence>
<dbReference type="Gene3D" id="3.40.50.2300">
    <property type="match status" value="1"/>
</dbReference>
<dbReference type="RefSeq" id="WP_144306769.1">
    <property type="nucleotide sequence ID" value="NZ_QMIF01000015.1"/>
</dbReference>
<sequence>MARILVIDDDPGFGYSLCRIAEQDGHEGVVVQTLEKGRNAVREQDFDLVFLDVNLPDGSGLDALDDIRSAPSNPQVIIVTGFGDPNGAELAITHGAFNYIDKGSSFQQIVLNLQRALSYQEREKGLARHAMKLAGIVGESPAMQRVLEQVAQAAASKVPVLVSGETGTGKELMARAIHTNSARGDKPFVVVDCAALPENLVESILFGHVKGAFTGADAKREGLVALADGGTLFLDEIGELPLTVQKMFLRVLQERMFRPVGSRVELSSDFRLISATNRDLDAMCAGGEFREDLLFRIRAMQIELPPLRDRQGDISRLVRFHLERIGNDSGQPAKSASSEFLQALTAHHWPGNVRELVNALEQANVAAGSAPMLYPEHLNVALRVGAAKDALQTPAEEPAAGATLAPDGPVASGPLPTFKEYRNNVVDKAEAEYMRAVLRQCGGNVPEACVVSGLSRTRLYGLLKKHGLTPSAS</sequence>
<evidence type="ECO:0000259" key="8">
    <source>
        <dbReference type="PROSITE" id="PS50045"/>
    </source>
</evidence>
<dbReference type="InterPro" id="IPR025943">
    <property type="entry name" value="Sigma_54_int_dom_ATP-bd_2"/>
</dbReference>
<dbReference type="PROSITE" id="PS50045">
    <property type="entry name" value="SIGMA54_INTERACT_4"/>
    <property type="match status" value="1"/>
</dbReference>
<dbReference type="SMART" id="SM00382">
    <property type="entry name" value="AAA"/>
    <property type="match status" value="1"/>
</dbReference>
<dbReference type="PROSITE" id="PS00688">
    <property type="entry name" value="SIGMA54_INTERACT_3"/>
    <property type="match status" value="1"/>
</dbReference>
<dbReference type="Pfam" id="PF00158">
    <property type="entry name" value="Sigma54_activat"/>
    <property type="match status" value="1"/>
</dbReference>
<dbReference type="Pfam" id="PF00072">
    <property type="entry name" value="Response_reg"/>
    <property type="match status" value="1"/>
</dbReference>
<evidence type="ECO:0000256" key="2">
    <source>
        <dbReference type="ARBA" id="ARBA00022840"/>
    </source>
</evidence>
<dbReference type="Gene3D" id="1.10.10.60">
    <property type="entry name" value="Homeodomain-like"/>
    <property type="match status" value="1"/>
</dbReference>
<evidence type="ECO:0000256" key="7">
    <source>
        <dbReference type="SAM" id="MobiDB-lite"/>
    </source>
</evidence>
<keyword evidence="4" id="KW-0238">DNA-binding</keyword>
<dbReference type="InterPro" id="IPR058031">
    <property type="entry name" value="AAA_lid_NorR"/>
</dbReference>
<dbReference type="InterPro" id="IPR011006">
    <property type="entry name" value="CheY-like_superfamily"/>
</dbReference>
<dbReference type="InterPro" id="IPR002078">
    <property type="entry name" value="Sigma_54_int"/>
</dbReference>
<dbReference type="PROSITE" id="PS50110">
    <property type="entry name" value="RESPONSE_REGULATORY"/>
    <property type="match status" value="1"/>
</dbReference>
<dbReference type="Gene3D" id="1.10.8.60">
    <property type="match status" value="1"/>
</dbReference>
<evidence type="ECO:0000256" key="5">
    <source>
        <dbReference type="ARBA" id="ARBA00023163"/>
    </source>
</evidence>
<dbReference type="GO" id="GO:0006355">
    <property type="term" value="P:regulation of DNA-templated transcription"/>
    <property type="evidence" value="ECO:0007669"/>
    <property type="project" value="InterPro"/>
</dbReference>
<dbReference type="Pfam" id="PF02954">
    <property type="entry name" value="HTH_8"/>
    <property type="match status" value="1"/>
</dbReference>
<evidence type="ECO:0000313" key="11">
    <source>
        <dbReference type="Proteomes" id="UP000434052"/>
    </source>
</evidence>
<keyword evidence="2" id="KW-0067">ATP-binding</keyword>
<feature type="modified residue" description="4-aspartylphosphate" evidence="6">
    <location>
        <position position="52"/>
    </location>
</feature>
<evidence type="ECO:0000259" key="9">
    <source>
        <dbReference type="PROSITE" id="PS50110"/>
    </source>
</evidence>
<feature type="domain" description="Sigma-54 factor interaction" evidence="8">
    <location>
        <begin position="136"/>
        <end position="365"/>
    </location>
</feature>
<dbReference type="Pfam" id="PF25601">
    <property type="entry name" value="AAA_lid_14"/>
    <property type="match status" value="1"/>
</dbReference>
<feature type="region of interest" description="Disordered" evidence="7">
    <location>
        <begin position="396"/>
        <end position="415"/>
    </location>
</feature>
<dbReference type="PROSITE" id="PS00675">
    <property type="entry name" value="SIGMA54_INTERACT_1"/>
    <property type="match status" value="1"/>
</dbReference>
<dbReference type="GO" id="GO:0000160">
    <property type="term" value="P:phosphorelay signal transduction system"/>
    <property type="evidence" value="ECO:0007669"/>
    <property type="project" value="InterPro"/>
</dbReference>
<keyword evidence="3" id="KW-0805">Transcription regulation</keyword>
<dbReference type="FunFam" id="3.40.50.300:FF:000006">
    <property type="entry name" value="DNA-binding transcriptional regulator NtrC"/>
    <property type="match status" value="1"/>
</dbReference>
<evidence type="ECO:0000256" key="6">
    <source>
        <dbReference type="PROSITE-ProRule" id="PRU00169"/>
    </source>
</evidence>
<keyword evidence="1" id="KW-0547">Nucleotide-binding</keyword>
<dbReference type="InterPro" id="IPR002197">
    <property type="entry name" value="HTH_Fis"/>
</dbReference>
<dbReference type="InterPro" id="IPR003593">
    <property type="entry name" value="AAA+_ATPase"/>
</dbReference>
<dbReference type="SUPFAM" id="SSF52540">
    <property type="entry name" value="P-loop containing nucleoside triphosphate hydrolases"/>
    <property type="match status" value="1"/>
</dbReference>
<organism evidence="10 11">
    <name type="scientific">Oceanidesulfovibrio marinus</name>
    <dbReference type="NCBI Taxonomy" id="370038"/>
    <lineage>
        <taxon>Bacteria</taxon>
        <taxon>Pseudomonadati</taxon>
        <taxon>Thermodesulfobacteriota</taxon>
        <taxon>Desulfovibrionia</taxon>
        <taxon>Desulfovibrionales</taxon>
        <taxon>Desulfovibrionaceae</taxon>
        <taxon>Oceanidesulfovibrio</taxon>
    </lineage>
</organism>
<keyword evidence="6" id="KW-0597">Phosphoprotein</keyword>
<dbReference type="CDD" id="cd00009">
    <property type="entry name" value="AAA"/>
    <property type="match status" value="1"/>
</dbReference>
<dbReference type="InterPro" id="IPR025662">
    <property type="entry name" value="Sigma_54_int_dom_ATP-bd_1"/>
</dbReference>
<dbReference type="PANTHER" id="PTHR32071:SF113">
    <property type="entry name" value="ALGINATE BIOSYNTHESIS TRANSCRIPTIONAL REGULATORY PROTEIN ALGB"/>
    <property type="match status" value="1"/>
</dbReference>
<dbReference type="CDD" id="cd00156">
    <property type="entry name" value="REC"/>
    <property type="match status" value="1"/>
</dbReference>
<proteinExistence type="predicted"/>
<dbReference type="GO" id="GO:0043565">
    <property type="term" value="F:sequence-specific DNA binding"/>
    <property type="evidence" value="ECO:0007669"/>
    <property type="project" value="InterPro"/>
</dbReference>
<evidence type="ECO:0000256" key="4">
    <source>
        <dbReference type="ARBA" id="ARBA00023125"/>
    </source>
</evidence>
<dbReference type="Gene3D" id="3.40.50.300">
    <property type="entry name" value="P-loop containing nucleotide triphosphate hydrolases"/>
    <property type="match status" value="1"/>
</dbReference>
<dbReference type="InterPro" id="IPR025944">
    <property type="entry name" value="Sigma_54_int_dom_CS"/>
</dbReference>
<dbReference type="AlphaFoldDB" id="A0A6P1ZBT4"/>
<reference evidence="10 11" key="1">
    <citation type="submission" date="2018-06" db="EMBL/GenBank/DDBJ databases">
        <title>Complete genome of Desulfovibrio marinus P48SEP.</title>
        <authorList>
            <person name="Crispim J.S."/>
            <person name="Vidigal P.M.P."/>
            <person name="Silva L.C.F."/>
            <person name="Araujo L.C."/>
            <person name="Laguardia C.N."/>
            <person name="Dias R.S."/>
            <person name="Sousa M.P."/>
            <person name="Paula S.O."/>
            <person name="Silva C."/>
        </authorList>
    </citation>
    <scope>NUCLEOTIDE SEQUENCE [LARGE SCALE GENOMIC DNA]</scope>
    <source>
        <strain evidence="10 11">P48SEP</strain>
    </source>
</reference>
<accession>A0A6P1ZBT4</accession>
<evidence type="ECO:0000313" key="10">
    <source>
        <dbReference type="EMBL" id="TVM31537.1"/>
    </source>
</evidence>
<comment type="caution">
    <text evidence="10">The sequence shown here is derived from an EMBL/GenBank/DDBJ whole genome shotgun (WGS) entry which is preliminary data.</text>
</comment>
<dbReference type="PANTHER" id="PTHR32071">
    <property type="entry name" value="TRANSCRIPTIONAL REGULATORY PROTEIN"/>
    <property type="match status" value="1"/>
</dbReference>
<dbReference type="SUPFAM" id="SSF46689">
    <property type="entry name" value="Homeodomain-like"/>
    <property type="match status" value="1"/>
</dbReference>
<dbReference type="Proteomes" id="UP000434052">
    <property type="component" value="Unassembled WGS sequence"/>
</dbReference>
<dbReference type="InterPro" id="IPR027417">
    <property type="entry name" value="P-loop_NTPase"/>
</dbReference>
<evidence type="ECO:0000256" key="3">
    <source>
        <dbReference type="ARBA" id="ARBA00023015"/>
    </source>
</evidence>
<dbReference type="InterPro" id="IPR001789">
    <property type="entry name" value="Sig_transdc_resp-reg_receiver"/>
</dbReference>
<dbReference type="SMART" id="SM00448">
    <property type="entry name" value="REC"/>
    <property type="match status" value="1"/>
</dbReference>
<dbReference type="InterPro" id="IPR009057">
    <property type="entry name" value="Homeodomain-like_sf"/>
</dbReference>
<dbReference type="GO" id="GO:0005524">
    <property type="term" value="F:ATP binding"/>
    <property type="evidence" value="ECO:0007669"/>
    <property type="project" value="UniProtKB-KW"/>
</dbReference>